<keyword evidence="1 2" id="KW-0238">DNA-binding</keyword>
<feature type="DNA-binding region" description="OmpR/PhoB-type" evidence="2">
    <location>
        <begin position="230"/>
        <end position="329"/>
    </location>
</feature>
<sequence length="329" mass="37886">MKNYPTITFTHSPQLEASRLLHVAGTISHSWFQKHNFLVLPTTLPKVATAQVIFPDLPYSSIPHFWKSVNQLTLSTPQSAPAPLLSATQSLLSPHYQEKLYTHHLSKLKIQWDQVAPHFWNNLFTLFPTYSNRINSLTIISTQYGPYTTFSLAKTPHSNITIYVRQDSTIDRLLWTILTSLFRPKMQTDMHYTWEEIEAVVDWLMSKSALACRLKLSHPTIKNLRAEQIATYRQQSDRYLINLGFTLNAHDITLPHPTTQDQKLLDLLLTKRGQTVSYEDIASVLWTGNDDWSLYAVVKAIERLRRQIKESGIHTPLILAHRKLGYSLI</sequence>
<evidence type="ECO:0000313" key="5">
    <source>
        <dbReference type="Proteomes" id="UP000230796"/>
    </source>
</evidence>
<dbReference type="GO" id="GO:0006355">
    <property type="term" value="P:regulation of DNA-templated transcription"/>
    <property type="evidence" value="ECO:0007669"/>
    <property type="project" value="InterPro"/>
</dbReference>
<comment type="caution">
    <text evidence="4">The sequence shown here is derived from an EMBL/GenBank/DDBJ whole genome shotgun (WGS) entry which is preliminary data.</text>
</comment>
<dbReference type="SMART" id="SM00862">
    <property type="entry name" value="Trans_reg_C"/>
    <property type="match status" value="1"/>
</dbReference>
<evidence type="ECO:0000256" key="2">
    <source>
        <dbReference type="PROSITE-ProRule" id="PRU01091"/>
    </source>
</evidence>
<dbReference type="InterPro" id="IPR036388">
    <property type="entry name" value="WH-like_DNA-bd_sf"/>
</dbReference>
<gene>
    <name evidence="4" type="ORF">COT87_02805</name>
</gene>
<dbReference type="Pfam" id="PF00486">
    <property type="entry name" value="Trans_reg_C"/>
    <property type="match status" value="1"/>
</dbReference>
<evidence type="ECO:0000313" key="4">
    <source>
        <dbReference type="EMBL" id="PIR98811.1"/>
    </source>
</evidence>
<feature type="domain" description="OmpR/PhoB-type" evidence="3">
    <location>
        <begin position="230"/>
        <end position="329"/>
    </location>
</feature>
<dbReference type="GO" id="GO:0000160">
    <property type="term" value="P:phosphorelay signal transduction system"/>
    <property type="evidence" value="ECO:0007669"/>
    <property type="project" value="InterPro"/>
</dbReference>
<name>A0A2H0VI97_9BACT</name>
<dbReference type="Proteomes" id="UP000230796">
    <property type="component" value="Unassembled WGS sequence"/>
</dbReference>
<accession>A0A2H0VI97</accession>
<dbReference type="AlphaFoldDB" id="A0A2H0VI97"/>
<dbReference type="GO" id="GO:0003677">
    <property type="term" value="F:DNA binding"/>
    <property type="evidence" value="ECO:0007669"/>
    <property type="project" value="UniProtKB-UniRule"/>
</dbReference>
<dbReference type="EMBL" id="PFAF01000058">
    <property type="protein sequence ID" value="PIR98811.1"/>
    <property type="molecule type" value="Genomic_DNA"/>
</dbReference>
<evidence type="ECO:0000259" key="3">
    <source>
        <dbReference type="PROSITE" id="PS51755"/>
    </source>
</evidence>
<reference evidence="5" key="1">
    <citation type="submission" date="2017-09" db="EMBL/GenBank/DDBJ databases">
        <title>Depth-based differentiation of microbial function through sediment-hosted aquifers and enrichment of novel symbionts in the deep terrestrial subsurface.</title>
        <authorList>
            <person name="Probst A.J."/>
            <person name="Ladd B."/>
            <person name="Jarett J.K."/>
            <person name="Geller-Mcgrath D.E."/>
            <person name="Sieber C.M.K."/>
            <person name="Emerson J.B."/>
            <person name="Anantharaman K."/>
            <person name="Thomas B.C."/>
            <person name="Malmstrom R."/>
            <person name="Stieglmeier M."/>
            <person name="Klingl A."/>
            <person name="Woyke T."/>
            <person name="Ryan C.M."/>
            <person name="Banfield J.F."/>
        </authorList>
    </citation>
    <scope>NUCLEOTIDE SEQUENCE [LARGE SCALE GENOMIC DNA]</scope>
</reference>
<evidence type="ECO:0000256" key="1">
    <source>
        <dbReference type="ARBA" id="ARBA00023125"/>
    </source>
</evidence>
<protein>
    <recommendedName>
        <fullName evidence="3">OmpR/PhoB-type domain-containing protein</fullName>
    </recommendedName>
</protein>
<dbReference type="InterPro" id="IPR016032">
    <property type="entry name" value="Sig_transdc_resp-reg_C-effctor"/>
</dbReference>
<proteinExistence type="predicted"/>
<organism evidence="4 5">
    <name type="scientific">Candidatus Collierbacteria bacterium CG10_big_fil_rev_8_21_14_0_10_44_9</name>
    <dbReference type="NCBI Taxonomy" id="1974535"/>
    <lineage>
        <taxon>Bacteria</taxon>
        <taxon>Candidatus Collieribacteriota</taxon>
    </lineage>
</organism>
<dbReference type="Gene3D" id="1.10.10.10">
    <property type="entry name" value="Winged helix-like DNA-binding domain superfamily/Winged helix DNA-binding domain"/>
    <property type="match status" value="1"/>
</dbReference>
<dbReference type="PROSITE" id="PS51755">
    <property type="entry name" value="OMPR_PHOB"/>
    <property type="match status" value="1"/>
</dbReference>
<dbReference type="SUPFAM" id="SSF46894">
    <property type="entry name" value="C-terminal effector domain of the bipartite response regulators"/>
    <property type="match status" value="1"/>
</dbReference>
<dbReference type="InterPro" id="IPR001867">
    <property type="entry name" value="OmpR/PhoB-type_DNA-bd"/>
</dbReference>